<dbReference type="Pfam" id="PF02770">
    <property type="entry name" value="Acyl-CoA_dh_M"/>
    <property type="match status" value="1"/>
</dbReference>
<proteinExistence type="inferred from homology"/>
<dbReference type="SUPFAM" id="SSF47203">
    <property type="entry name" value="Acyl-CoA dehydrogenase C-terminal domain-like"/>
    <property type="match status" value="1"/>
</dbReference>
<dbReference type="EMBL" id="CAESAD010000011">
    <property type="protein sequence ID" value="CAB4343639.1"/>
    <property type="molecule type" value="Genomic_DNA"/>
</dbReference>
<gene>
    <name evidence="10" type="ORF">UFOPK2824_00314</name>
    <name evidence="9" type="ORF">UFOPK3925_01266</name>
</gene>
<evidence type="ECO:0000259" key="7">
    <source>
        <dbReference type="Pfam" id="PF02771"/>
    </source>
</evidence>
<evidence type="ECO:0000259" key="5">
    <source>
        <dbReference type="Pfam" id="PF00441"/>
    </source>
</evidence>
<evidence type="ECO:0000313" key="9">
    <source>
        <dbReference type="EMBL" id="CAB4343639.1"/>
    </source>
</evidence>
<dbReference type="InterPro" id="IPR025878">
    <property type="entry name" value="Acyl-CoA_dh-like_C_dom"/>
</dbReference>
<feature type="domain" description="Acyl-CoA dehydrogenase/oxidase N-terminal" evidence="7">
    <location>
        <begin position="48"/>
        <end position="159"/>
    </location>
</feature>
<dbReference type="Pfam" id="PF00441">
    <property type="entry name" value="Acyl-CoA_dh_1"/>
    <property type="match status" value="1"/>
</dbReference>
<evidence type="ECO:0000256" key="3">
    <source>
        <dbReference type="ARBA" id="ARBA00022630"/>
    </source>
</evidence>
<evidence type="ECO:0000259" key="6">
    <source>
        <dbReference type="Pfam" id="PF02770"/>
    </source>
</evidence>
<evidence type="ECO:0000313" key="10">
    <source>
        <dbReference type="EMBL" id="CAB4743668.1"/>
    </source>
</evidence>
<dbReference type="InterPro" id="IPR036250">
    <property type="entry name" value="AcylCo_DH-like_C"/>
</dbReference>
<feature type="domain" description="Acyl-CoA dehydrogenase/oxidase C-terminal" evidence="5">
    <location>
        <begin position="284"/>
        <end position="450"/>
    </location>
</feature>
<dbReference type="InterPro" id="IPR009075">
    <property type="entry name" value="AcylCo_DH/oxidase_C"/>
</dbReference>
<dbReference type="InterPro" id="IPR009100">
    <property type="entry name" value="AcylCoA_DH/oxidase_NM_dom_sf"/>
</dbReference>
<dbReference type="PANTHER" id="PTHR42803">
    <property type="entry name" value="ACYL-COA DEHYDROGENASE"/>
    <property type="match status" value="1"/>
</dbReference>
<dbReference type="Gene3D" id="1.10.540.10">
    <property type="entry name" value="Acyl-CoA dehydrogenase/oxidase, N-terminal domain"/>
    <property type="match status" value="1"/>
</dbReference>
<dbReference type="InterPro" id="IPR013786">
    <property type="entry name" value="AcylCoA_DH/ox_N"/>
</dbReference>
<accession>A0A6J5ZRE8</accession>
<reference evidence="9" key="1">
    <citation type="submission" date="2020-05" db="EMBL/GenBank/DDBJ databases">
        <authorList>
            <person name="Chiriac C."/>
            <person name="Salcher M."/>
            <person name="Ghai R."/>
            <person name="Kavagutti S V."/>
        </authorList>
    </citation>
    <scope>NUCLEOTIDE SEQUENCE</scope>
</reference>
<feature type="domain" description="Acyl-CoA oxidase/dehydrogenase middle" evidence="6">
    <location>
        <begin position="165"/>
        <end position="272"/>
    </location>
</feature>
<evidence type="ECO:0000256" key="1">
    <source>
        <dbReference type="ARBA" id="ARBA00001974"/>
    </source>
</evidence>
<feature type="domain" description="Acetyl-CoA dehydrogenase-like C-terminal" evidence="8">
    <location>
        <begin position="469"/>
        <end position="578"/>
    </location>
</feature>
<dbReference type="GO" id="GO:0050660">
    <property type="term" value="F:flavin adenine dinucleotide binding"/>
    <property type="evidence" value="ECO:0007669"/>
    <property type="project" value="InterPro"/>
</dbReference>
<dbReference type="Pfam" id="PF02771">
    <property type="entry name" value="Acyl-CoA_dh_N"/>
    <property type="match status" value="1"/>
</dbReference>
<dbReference type="InterPro" id="IPR037069">
    <property type="entry name" value="AcylCoA_DH/ox_N_sf"/>
</dbReference>
<dbReference type="AlphaFoldDB" id="A0A6J5ZRE8"/>
<dbReference type="InterPro" id="IPR006091">
    <property type="entry name" value="Acyl-CoA_Oxase/DH_mid-dom"/>
</dbReference>
<evidence type="ECO:0000256" key="4">
    <source>
        <dbReference type="ARBA" id="ARBA00022827"/>
    </source>
</evidence>
<name>A0A6J5ZRE8_9ZZZZ</name>
<keyword evidence="4" id="KW-0274">FAD</keyword>
<evidence type="ECO:0000259" key="8">
    <source>
        <dbReference type="Pfam" id="PF12806"/>
    </source>
</evidence>
<comment type="similarity">
    <text evidence="2">Belongs to the acyl-CoA dehydrogenase family.</text>
</comment>
<organism evidence="9">
    <name type="scientific">freshwater metagenome</name>
    <dbReference type="NCBI Taxonomy" id="449393"/>
    <lineage>
        <taxon>unclassified sequences</taxon>
        <taxon>metagenomes</taxon>
        <taxon>ecological metagenomes</taxon>
    </lineage>
</organism>
<dbReference type="GO" id="GO:0016627">
    <property type="term" value="F:oxidoreductase activity, acting on the CH-CH group of donors"/>
    <property type="evidence" value="ECO:0007669"/>
    <property type="project" value="InterPro"/>
</dbReference>
<dbReference type="InterPro" id="IPR046373">
    <property type="entry name" value="Acyl-CoA_Oxase/DH_mid-dom_sf"/>
</dbReference>
<dbReference type="InterPro" id="IPR052166">
    <property type="entry name" value="Diverse_Acyl-CoA_DH"/>
</dbReference>
<dbReference type="Gene3D" id="2.40.110.10">
    <property type="entry name" value="Butyryl-CoA Dehydrogenase, subunit A, domain 2"/>
    <property type="match status" value="1"/>
</dbReference>
<evidence type="ECO:0000256" key="2">
    <source>
        <dbReference type="ARBA" id="ARBA00009347"/>
    </source>
</evidence>
<dbReference type="EMBL" id="CAEZZD010000029">
    <property type="protein sequence ID" value="CAB4743668.1"/>
    <property type="molecule type" value="Genomic_DNA"/>
</dbReference>
<sequence length="593" mass="65723">MKIFPSKLLSPKDINFLLYDWLKVDSLLDRDRYSHLSREDFDSLLDLSLEIAQREFATHNRKSDETEPTFDGTKVTLIPEIGESLNKFYESGLFAAAMPAEFDGGQLPHTVYRACFAFFQAANISTAAYPMLSAANANLLLSHGSPEQIERYVIPTIEGRFFGTMCLSEPEAGSSLADVRTRAELQANGTYQVTGSKMWISGGEHDLSENIIHLVLARCPGAPAGVRGLSLFIVPRVLVNEDGTLGDRNGVSLTGINHKMGYRGTVNTVLDFSAATGYLIGEENRGLEFMFHMMNEARIGVGTGAAAVGYSSYLHAAEYASGRLQGRLPDQKAPESSQVPIIEHSDVRRMLLASKSYVEGGLALSLYSAKLLDEKLSATKAAETDRLNLLLDILTPILKGWTSKWSLVANDFAIQIYGGYGYTRDYPVEQLWRDNRLNPIHEGTDGIQAIDLLGRKVSMRDGAAFEALCGEIKKTILSAKSKSEVPAHLPAALQFNLDKLENVTKTVSSQNLLSERISHAWLYADAFGHIVIAWIWLEQYLACLGRNDDFADSKRVTAEYFFTYELRNVETWLDTVDEQPVLLSKTSKETFLP</sequence>
<keyword evidence="3" id="KW-0285">Flavoprotein</keyword>
<dbReference type="PANTHER" id="PTHR42803:SF3">
    <property type="entry name" value="ACYL-COA DEHYDROGENASE-RELATED"/>
    <property type="match status" value="1"/>
</dbReference>
<protein>
    <submittedName>
        <fullName evidence="9">Unannotated protein</fullName>
    </submittedName>
</protein>
<dbReference type="SUPFAM" id="SSF56645">
    <property type="entry name" value="Acyl-CoA dehydrogenase NM domain-like"/>
    <property type="match status" value="1"/>
</dbReference>
<dbReference type="Pfam" id="PF12806">
    <property type="entry name" value="Acyl-CoA_dh_C"/>
    <property type="match status" value="1"/>
</dbReference>
<comment type="cofactor">
    <cofactor evidence="1">
        <name>FAD</name>
        <dbReference type="ChEBI" id="CHEBI:57692"/>
    </cofactor>
</comment>
<dbReference type="Gene3D" id="1.20.140.10">
    <property type="entry name" value="Butyryl-CoA Dehydrogenase, subunit A, domain 3"/>
    <property type="match status" value="1"/>
</dbReference>